<sequence>MDYFTVNALQVNFEYVLSMDIAGMVKMFKSLEESGLRGFLGVSGSVFEGDLIEFFANATVIAGTIVSTMTKRKMVVTKDVFAEMFQLLTEGMVSFSELPAKAVVEMKVLFSATGVPFRPPNKKKDMKVEYRMLHDIVAKSLSAKAISLDLVTTKKLEMMVAISVGLKEMIKQHRAQRNLAGLPLLVPVSLVAGYFTNDILQLTWAEGRIVSNQGTSGPDQDEEEQATKAAEQRILAIEHKAQRNQLRTKRLR</sequence>
<dbReference type="EMBL" id="KV016766">
    <property type="protein sequence ID" value="KZV19196.1"/>
    <property type="molecule type" value="Genomic_DNA"/>
</dbReference>
<evidence type="ECO:0000313" key="1">
    <source>
        <dbReference type="EMBL" id="KZV19196.1"/>
    </source>
</evidence>
<dbReference type="AlphaFoldDB" id="A0A2Z7AJ82"/>
<dbReference type="OrthoDB" id="1751168at2759"/>
<proteinExistence type="predicted"/>
<protein>
    <submittedName>
        <fullName evidence="1">Uncharacterized protein</fullName>
    </submittedName>
</protein>
<organism evidence="1 2">
    <name type="scientific">Dorcoceras hygrometricum</name>
    <dbReference type="NCBI Taxonomy" id="472368"/>
    <lineage>
        <taxon>Eukaryota</taxon>
        <taxon>Viridiplantae</taxon>
        <taxon>Streptophyta</taxon>
        <taxon>Embryophyta</taxon>
        <taxon>Tracheophyta</taxon>
        <taxon>Spermatophyta</taxon>
        <taxon>Magnoliopsida</taxon>
        <taxon>eudicotyledons</taxon>
        <taxon>Gunneridae</taxon>
        <taxon>Pentapetalae</taxon>
        <taxon>asterids</taxon>
        <taxon>lamiids</taxon>
        <taxon>Lamiales</taxon>
        <taxon>Gesneriaceae</taxon>
        <taxon>Didymocarpoideae</taxon>
        <taxon>Trichosporeae</taxon>
        <taxon>Loxocarpinae</taxon>
        <taxon>Dorcoceras</taxon>
    </lineage>
</organism>
<name>A0A2Z7AJ82_9LAMI</name>
<reference evidence="1 2" key="1">
    <citation type="journal article" date="2015" name="Proc. Natl. Acad. Sci. U.S.A.">
        <title>The resurrection genome of Boea hygrometrica: A blueprint for survival of dehydration.</title>
        <authorList>
            <person name="Xiao L."/>
            <person name="Yang G."/>
            <person name="Zhang L."/>
            <person name="Yang X."/>
            <person name="Zhao S."/>
            <person name="Ji Z."/>
            <person name="Zhou Q."/>
            <person name="Hu M."/>
            <person name="Wang Y."/>
            <person name="Chen M."/>
            <person name="Xu Y."/>
            <person name="Jin H."/>
            <person name="Xiao X."/>
            <person name="Hu G."/>
            <person name="Bao F."/>
            <person name="Hu Y."/>
            <person name="Wan P."/>
            <person name="Li L."/>
            <person name="Deng X."/>
            <person name="Kuang T."/>
            <person name="Xiang C."/>
            <person name="Zhu J.K."/>
            <person name="Oliver M.J."/>
            <person name="He Y."/>
        </authorList>
    </citation>
    <scope>NUCLEOTIDE SEQUENCE [LARGE SCALE GENOMIC DNA]</scope>
    <source>
        <strain evidence="2">cv. XS01</strain>
    </source>
</reference>
<evidence type="ECO:0000313" key="2">
    <source>
        <dbReference type="Proteomes" id="UP000250235"/>
    </source>
</evidence>
<gene>
    <name evidence="1" type="ORF">F511_19076</name>
</gene>
<dbReference type="Proteomes" id="UP000250235">
    <property type="component" value="Unassembled WGS sequence"/>
</dbReference>
<keyword evidence="2" id="KW-1185">Reference proteome</keyword>
<accession>A0A2Z7AJ82</accession>